<feature type="transmembrane region" description="Helical" evidence="1">
    <location>
        <begin position="17"/>
        <end position="42"/>
    </location>
</feature>
<proteinExistence type="predicted"/>
<evidence type="ECO:0000256" key="1">
    <source>
        <dbReference type="SAM" id="Phobius"/>
    </source>
</evidence>
<keyword evidence="1" id="KW-0812">Transmembrane</keyword>
<organism evidence="2">
    <name type="scientific">Solanum chacoense</name>
    <name type="common">Chaco potato</name>
    <dbReference type="NCBI Taxonomy" id="4108"/>
    <lineage>
        <taxon>Eukaryota</taxon>
        <taxon>Viridiplantae</taxon>
        <taxon>Streptophyta</taxon>
        <taxon>Embryophyta</taxon>
        <taxon>Tracheophyta</taxon>
        <taxon>Spermatophyta</taxon>
        <taxon>Magnoliopsida</taxon>
        <taxon>eudicotyledons</taxon>
        <taxon>Gunneridae</taxon>
        <taxon>Pentapetalae</taxon>
        <taxon>asterids</taxon>
        <taxon>lamiids</taxon>
        <taxon>Solanales</taxon>
        <taxon>Solanaceae</taxon>
        <taxon>Solanoideae</taxon>
        <taxon>Solaneae</taxon>
        <taxon>Solanum</taxon>
    </lineage>
</organism>
<keyword evidence="1" id="KW-1133">Transmembrane helix</keyword>
<protein>
    <submittedName>
        <fullName evidence="2">Putative ovule protein</fullName>
    </submittedName>
</protein>
<dbReference type="AlphaFoldDB" id="A0A0V0GNK6"/>
<accession>A0A0V0GNK6</accession>
<keyword evidence="1" id="KW-0472">Membrane</keyword>
<evidence type="ECO:0000313" key="2">
    <source>
        <dbReference type="EMBL" id="JAP09389.1"/>
    </source>
</evidence>
<name>A0A0V0GNK6_SOLCH</name>
<dbReference type="EMBL" id="GEDG01035111">
    <property type="protein sequence ID" value="JAP09389.1"/>
    <property type="molecule type" value="Transcribed_RNA"/>
</dbReference>
<reference evidence="2" key="1">
    <citation type="submission" date="2015-12" db="EMBL/GenBank/DDBJ databases">
        <title>Gene expression during late stages of embryo sac development: a critical building block for successful pollen-pistil interactions.</title>
        <authorList>
            <person name="Liu Y."/>
            <person name="Joly V."/>
            <person name="Sabar M."/>
            <person name="Matton D.P."/>
        </authorList>
    </citation>
    <scope>NUCLEOTIDE SEQUENCE</scope>
</reference>
<sequence length="103" mass="11934">MDSPINPQSYHKISHNIHIIACDIIHPYSSFTVIFILFFFVVEKKTKPQNLSAYGSSKKLLKILTLMIKIDNTLKISHKKSTKKVHPLFSRHKKVAIFTKKKD</sequence>